<dbReference type="CDD" id="cd14066">
    <property type="entry name" value="STKc_IRAK"/>
    <property type="match status" value="1"/>
</dbReference>
<dbReference type="PANTHER" id="PTHR27002">
    <property type="entry name" value="RECEPTOR-LIKE SERINE/THREONINE-PROTEIN KINASE SD1-8"/>
    <property type="match status" value="1"/>
</dbReference>
<comment type="similarity">
    <text evidence="10">Belongs to the protein kinase superfamily.</text>
</comment>
<evidence type="ECO:0000256" key="1">
    <source>
        <dbReference type="ARBA" id="ARBA00022527"/>
    </source>
</evidence>
<dbReference type="GO" id="GO:0005886">
    <property type="term" value="C:plasma membrane"/>
    <property type="evidence" value="ECO:0007669"/>
    <property type="project" value="TreeGrafter"/>
</dbReference>
<evidence type="ECO:0000256" key="8">
    <source>
        <dbReference type="ARBA" id="ARBA00023180"/>
    </source>
</evidence>
<keyword evidence="7" id="KW-1015">Disulfide bond</keyword>
<dbReference type="Pfam" id="PF00069">
    <property type="entry name" value="Pkinase"/>
    <property type="match status" value="1"/>
</dbReference>
<evidence type="ECO:0000256" key="9">
    <source>
        <dbReference type="PROSITE-ProRule" id="PRU10141"/>
    </source>
</evidence>
<comment type="caution">
    <text evidence="12">The sequence shown here is derived from an EMBL/GenBank/DDBJ whole genome shotgun (WGS) entry which is preliminary data.</text>
</comment>
<accession>A0AAV5FMV1</accession>
<dbReference type="PROSITE" id="PS00107">
    <property type="entry name" value="PROTEIN_KINASE_ATP"/>
    <property type="match status" value="1"/>
</dbReference>
<dbReference type="AlphaFoldDB" id="A0AAV5FMV1"/>
<organism evidence="12 13">
    <name type="scientific">Eleusine coracana subsp. coracana</name>
    <dbReference type="NCBI Taxonomy" id="191504"/>
    <lineage>
        <taxon>Eukaryota</taxon>
        <taxon>Viridiplantae</taxon>
        <taxon>Streptophyta</taxon>
        <taxon>Embryophyta</taxon>
        <taxon>Tracheophyta</taxon>
        <taxon>Spermatophyta</taxon>
        <taxon>Magnoliopsida</taxon>
        <taxon>Liliopsida</taxon>
        <taxon>Poales</taxon>
        <taxon>Poaceae</taxon>
        <taxon>PACMAD clade</taxon>
        <taxon>Chloridoideae</taxon>
        <taxon>Cynodonteae</taxon>
        <taxon>Eleusininae</taxon>
        <taxon>Eleusine</taxon>
    </lineage>
</organism>
<evidence type="ECO:0000256" key="5">
    <source>
        <dbReference type="ARBA" id="ARBA00022777"/>
    </source>
</evidence>
<dbReference type="InterPro" id="IPR008271">
    <property type="entry name" value="Ser/Thr_kinase_AS"/>
</dbReference>
<dbReference type="FunFam" id="3.30.200.20:FF:000466">
    <property type="entry name" value="Putative LRR receptor-like serine/threonine-protein kinase"/>
    <property type="match status" value="1"/>
</dbReference>
<dbReference type="SMART" id="SM00220">
    <property type="entry name" value="S_TKc"/>
    <property type="match status" value="1"/>
</dbReference>
<dbReference type="Gene3D" id="1.10.510.10">
    <property type="entry name" value="Transferase(Phosphotransferase) domain 1"/>
    <property type="match status" value="1"/>
</dbReference>
<feature type="binding site" evidence="9">
    <location>
        <position position="68"/>
    </location>
    <ligand>
        <name>ATP</name>
        <dbReference type="ChEBI" id="CHEBI:30616"/>
    </ligand>
</feature>
<evidence type="ECO:0000256" key="2">
    <source>
        <dbReference type="ARBA" id="ARBA00022679"/>
    </source>
</evidence>
<keyword evidence="13" id="KW-1185">Reference proteome</keyword>
<keyword evidence="6 9" id="KW-0067">ATP-binding</keyword>
<dbReference type="FunFam" id="1.10.510.10:FF:000060">
    <property type="entry name" value="G-type lectin S-receptor-like serine/threonine-protein kinase"/>
    <property type="match status" value="1"/>
</dbReference>
<dbReference type="PROSITE" id="PS50011">
    <property type="entry name" value="PROTEIN_KINASE_DOM"/>
    <property type="match status" value="1"/>
</dbReference>
<dbReference type="PROSITE" id="PS00108">
    <property type="entry name" value="PROTEIN_KINASE_ST"/>
    <property type="match status" value="1"/>
</dbReference>
<keyword evidence="4 9" id="KW-0547">Nucleotide-binding</keyword>
<keyword evidence="1 10" id="KW-0723">Serine/threonine-protein kinase</keyword>
<proteinExistence type="inferred from homology"/>
<evidence type="ECO:0000313" key="13">
    <source>
        <dbReference type="Proteomes" id="UP001054889"/>
    </source>
</evidence>
<reference evidence="12" key="2">
    <citation type="submission" date="2021-12" db="EMBL/GenBank/DDBJ databases">
        <title>Resequencing data analysis of finger millet.</title>
        <authorList>
            <person name="Hatakeyama M."/>
            <person name="Aluri S."/>
            <person name="Balachadran M.T."/>
            <person name="Sivarajan S.R."/>
            <person name="Poveda L."/>
            <person name="Shimizu-Inatsugi R."/>
            <person name="Schlapbach R."/>
            <person name="Sreeman S.M."/>
            <person name="Shimizu K.K."/>
        </authorList>
    </citation>
    <scope>NUCLEOTIDE SEQUENCE</scope>
</reference>
<reference evidence="12" key="1">
    <citation type="journal article" date="2018" name="DNA Res.">
        <title>Multiple hybrid de novo genome assembly of finger millet, an orphan allotetraploid crop.</title>
        <authorList>
            <person name="Hatakeyama M."/>
            <person name="Aluri S."/>
            <person name="Balachadran M.T."/>
            <person name="Sivarajan S.R."/>
            <person name="Patrignani A."/>
            <person name="Gruter S."/>
            <person name="Poveda L."/>
            <person name="Shimizu-Inatsugi R."/>
            <person name="Baeten J."/>
            <person name="Francoijs K.J."/>
            <person name="Nataraja K.N."/>
            <person name="Reddy Y.A.N."/>
            <person name="Phadnis S."/>
            <person name="Ravikumar R.L."/>
            <person name="Schlapbach R."/>
            <person name="Sreeman S.M."/>
            <person name="Shimizu K.K."/>
        </authorList>
    </citation>
    <scope>NUCLEOTIDE SEQUENCE</scope>
</reference>
<sequence length="367" mass="41199">MFGGCPVSRSTSDTFGSRDPTEDFVLPFARYDDILSATHNFSEAYKIGHGGFGKVYLGVLGGHEVAIKRLSKDSLQGTKEFRNEVTLIAELQHRNLVRLLGFSVRGDERVLIYEYLPNKSLDVTLFDDSRKMVLDWPTRLNIVKGVARGLLYLHQDSRLTIIHRDLKAANVLLDTNMRPKITDFGMARIFSDSQIKANTQRVVGTYGYMAPEYAMEGIFSTKSDVYSFGVLLLELITGRRRSSVNHIMDFPNLIVHVSICLFSKAWNMWKQGRPKDLIDPSIIDTCLVDEVLLCSHVALLCVQDNPDDRPVMSSVVYALDNGSTMLSTPSCPSCPAYYAHRSNKMEHLSCETQNSINSDTITIIEGR</sequence>
<protein>
    <recommendedName>
        <fullName evidence="11">Protein kinase domain-containing protein</fullName>
    </recommendedName>
</protein>
<dbReference type="InterPro" id="IPR000719">
    <property type="entry name" value="Prot_kinase_dom"/>
</dbReference>
<evidence type="ECO:0000256" key="10">
    <source>
        <dbReference type="RuleBase" id="RU000304"/>
    </source>
</evidence>
<keyword evidence="8" id="KW-0325">Glycoprotein</keyword>
<dbReference type="InterPro" id="IPR017441">
    <property type="entry name" value="Protein_kinase_ATP_BS"/>
</dbReference>
<dbReference type="GO" id="GO:0004674">
    <property type="term" value="F:protein serine/threonine kinase activity"/>
    <property type="evidence" value="ECO:0007669"/>
    <property type="project" value="UniProtKB-KW"/>
</dbReference>
<dbReference type="PANTHER" id="PTHR27002:SF1095">
    <property type="entry name" value="G-TYPE LECTIN S-RECEPTOR-LIKE SERINE_THREONINE-PROTEIN KINASE RKS1"/>
    <property type="match status" value="1"/>
</dbReference>
<evidence type="ECO:0000313" key="12">
    <source>
        <dbReference type="EMBL" id="GJN37044.1"/>
    </source>
</evidence>
<feature type="domain" description="Protein kinase" evidence="11">
    <location>
        <begin position="41"/>
        <end position="326"/>
    </location>
</feature>
<dbReference type="Gene3D" id="3.30.200.20">
    <property type="entry name" value="Phosphorylase Kinase, domain 1"/>
    <property type="match status" value="1"/>
</dbReference>
<evidence type="ECO:0000259" key="11">
    <source>
        <dbReference type="PROSITE" id="PS50011"/>
    </source>
</evidence>
<dbReference type="SUPFAM" id="SSF56112">
    <property type="entry name" value="Protein kinase-like (PK-like)"/>
    <property type="match status" value="1"/>
</dbReference>
<evidence type="ECO:0000256" key="4">
    <source>
        <dbReference type="ARBA" id="ARBA00022741"/>
    </source>
</evidence>
<keyword evidence="3" id="KW-0732">Signal</keyword>
<evidence type="ECO:0000256" key="3">
    <source>
        <dbReference type="ARBA" id="ARBA00022729"/>
    </source>
</evidence>
<dbReference type="GO" id="GO:0005524">
    <property type="term" value="F:ATP binding"/>
    <property type="evidence" value="ECO:0007669"/>
    <property type="project" value="UniProtKB-UniRule"/>
</dbReference>
<dbReference type="EMBL" id="BQKI01000092">
    <property type="protein sequence ID" value="GJN37044.1"/>
    <property type="molecule type" value="Genomic_DNA"/>
</dbReference>
<gene>
    <name evidence="12" type="primary">gb25965</name>
    <name evidence="12" type="ORF">PR202_gb25965</name>
</gene>
<evidence type="ECO:0000256" key="7">
    <source>
        <dbReference type="ARBA" id="ARBA00023157"/>
    </source>
</evidence>
<dbReference type="Proteomes" id="UP001054889">
    <property type="component" value="Unassembled WGS sequence"/>
</dbReference>
<name>A0AAV5FMV1_ELECO</name>
<evidence type="ECO:0000256" key="6">
    <source>
        <dbReference type="ARBA" id="ARBA00022840"/>
    </source>
</evidence>
<keyword evidence="2" id="KW-0808">Transferase</keyword>
<keyword evidence="5" id="KW-0418">Kinase</keyword>
<dbReference type="InterPro" id="IPR011009">
    <property type="entry name" value="Kinase-like_dom_sf"/>
</dbReference>